<evidence type="ECO:0000313" key="4">
    <source>
        <dbReference type="Proteomes" id="UP000435357"/>
    </source>
</evidence>
<evidence type="ECO:0000256" key="1">
    <source>
        <dbReference type="ARBA" id="ARBA00022729"/>
    </source>
</evidence>
<dbReference type="GO" id="GO:0006508">
    <property type="term" value="P:proteolysis"/>
    <property type="evidence" value="ECO:0007669"/>
    <property type="project" value="InterPro"/>
</dbReference>
<dbReference type="SUPFAM" id="SSF52129">
    <property type="entry name" value="Caspase-like"/>
    <property type="match status" value="1"/>
</dbReference>
<dbReference type="Gene3D" id="2.60.40.4070">
    <property type="match status" value="1"/>
</dbReference>
<accession>A0A6N6MAT0</accession>
<gene>
    <name evidence="3" type="primary">porU</name>
    <name evidence="3" type="ORF">F3059_02095</name>
</gene>
<reference evidence="3 4" key="1">
    <citation type="submission" date="2019-09" db="EMBL/GenBank/DDBJ databases">
        <title>Genomes of Cryomorphaceae.</title>
        <authorList>
            <person name="Bowman J.P."/>
        </authorList>
    </citation>
    <scope>NUCLEOTIDE SEQUENCE [LARGE SCALE GENOMIC DNA]</scope>
    <source>
        <strain evidence="3 4">KCTC 52047</strain>
    </source>
</reference>
<keyword evidence="1" id="KW-0732">Signal</keyword>
<evidence type="ECO:0000313" key="3">
    <source>
        <dbReference type="EMBL" id="KAB1066291.1"/>
    </source>
</evidence>
<evidence type="ECO:0000259" key="2">
    <source>
        <dbReference type="Pfam" id="PF01364"/>
    </source>
</evidence>
<dbReference type="Pfam" id="PF01364">
    <property type="entry name" value="Peptidase_C25"/>
    <property type="match status" value="1"/>
</dbReference>
<dbReference type="Gene3D" id="3.40.50.10390">
    <property type="entry name" value="Gingipain r, domain 1"/>
    <property type="match status" value="1"/>
</dbReference>
<dbReference type="GO" id="GO:0008234">
    <property type="term" value="F:cysteine-type peptidase activity"/>
    <property type="evidence" value="ECO:0007669"/>
    <property type="project" value="InterPro"/>
</dbReference>
<dbReference type="InterPro" id="IPR029030">
    <property type="entry name" value="Caspase-like_dom_sf"/>
</dbReference>
<dbReference type="InterPro" id="IPR029031">
    <property type="entry name" value="Gingipain_N_sf"/>
</dbReference>
<dbReference type="Gene3D" id="3.40.50.1460">
    <property type="match status" value="1"/>
</dbReference>
<dbReference type="OrthoDB" id="9809780at2"/>
<dbReference type="NCBIfam" id="NF033707">
    <property type="entry name" value="T9SS_sortase"/>
    <property type="match status" value="1"/>
</dbReference>
<proteinExistence type="predicted"/>
<dbReference type="Proteomes" id="UP000435357">
    <property type="component" value="Unassembled WGS sequence"/>
</dbReference>
<dbReference type="CDD" id="cd02258">
    <property type="entry name" value="Peptidase_C25_N"/>
    <property type="match status" value="1"/>
</dbReference>
<sequence length="1287" mass="144508">MKLSFNINNLFLLIISLLLTGLNLHSQSSLNFRRSKGKHVGNIHKINWTGVQSFRDFNGEEKSYISFDGAIYDQTENLLPVYSYSEKAPTNVIDVEAQLTQQSWEPLTKAEEQVIQENGLTIKPVLDITTYISVSRRTNFAKFAFVPIRRNPTSNRLEKLTSFKLEFDFQEGQSTRKSASRSYKVSSVLRSGDWYKVGVTKDGVYRVGYNMLDQMGIDLSGLSTNSIRLFGNGGGMLPTLNSEPRLDDLKENNIKIIDQNNNGQFDQSDYILFYGQSQNRWKYKNGTYRHQTNYYADTTYYFITTDYQIGQPKRVGSQNAITGSPDVVLNEFDDHQIHEIDQRNLIKSGKRWFGEQFSVKREYTIPFTMPNIVTSKPVTIRGAVASRAIGRSSSFTFSYRGNPVLGINFSNGVNAGYANRFAYYGDNENTFSASSPNLAINVQYNNANSVDIGWLDYIELIGKRRLELGSDQLVFRNSESDTNNIEEYRLTGDLDNVQIWDVSNPLEPQEPSVNNSQNQISFKSAGNELSEFVAFTDNNLLVPSYSGKVKNQNLHGLSAAEYLIVSHPKFINEAERLADFHRDYSNLSVHVVTTNQIYNEYSSGAQDLTAIRDFVKMFYDRAGLNEAEMPKYLLLFGDASYDYKSRISGNTNFVPAYQSLRSMTPTASFISDDYFGFLDDAESDELVSSLDIGIGRFPVSSLSQARGVVNKIIRYHNIPTTFGDWRNSVTFIGDDEDGRIHMRQANNLARKIDTNYPDYNVNKILFDAYKQVATAGGQSYPDVNEEIDNAMKRGTLFMCYVGHGGETGWAHERVLKVNDVNNWTNRNNMPLFLTATCEFSRYDDPERTSAGEYVLLNPDGGGIGLMTTTRLVYSSPNYELSQTFTDYAFEAVDGKVPTLGELLMLSKDVSLINNNNGVNYRNFALLGDPAIRLAYPQYNVMTTNAPDTIKALEKVTIDGMVADEFGAKVDDFNGVVQVTVYDQPQEVSTLDNDDEGVFKYNSQESIIFKGKATVKNGDFSFTFVVPKDIIFDFGNAKISYYADDGSVDANGAYEKMVIGGRSENAGSDQKGPEVNLWMNDESFVVGGMTDQNPNLFAKVFDENGINTVGNGIGHDITAILDENTANAIVLNDYYESDLDSYQSGTITYPFEKLEEGKHTLSLKVWDVYNNSGKAFTEFIVADNSELAIDHILNYPNPFTTNTAFYFDHNAPGQELDVRIQVFTVSGKLVKTLDAIFASNSYRAGPIYWDGRDEFGDEIGKGVYIYKVKVTAPTGKTVNKFEKLVLLN</sequence>
<dbReference type="InterPro" id="IPR001769">
    <property type="entry name" value="Gingipain"/>
</dbReference>
<organism evidence="3 4">
    <name type="scientific">Salibacter halophilus</name>
    <dbReference type="NCBI Taxonomy" id="1803916"/>
    <lineage>
        <taxon>Bacteria</taxon>
        <taxon>Pseudomonadati</taxon>
        <taxon>Bacteroidota</taxon>
        <taxon>Flavobacteriia</taxon>
        <taxon>Flavobacteriales</taxon>
        <taxon>Salibacteraceae</taxon>
        <taxon>Salibacter</taxon>
    </lineage>
</organism>
<keyword evidence="4" id="KW-1185">Reference proteome</keyword>
<comment type="caution">
    <text evidence="3">The sequence shown here is derived from an EMBL/GenBank/DDBJ whole genome shotgun (WGS) entry which is preliminary data.</text>
</comment>
<dbReference type="EMBL" id="WACR01000001">
    <property type="protein sequence ID" value="KAB1066291.1"/>
    <property type="molecule type" value="Genomic_DNA"/>
</dbReference>
<protein>
    <submittedName>
        <fullName evidence="3">Type IX secretion system sortase PorU</fullName>
    </submittedName>
</protein>
<name>A0A6N6MAT0_9FLAO</name>
<feature type="domain" description="Gingipain" evidence="2">
    <location>
        <begin position="562"/>
        <end position="933"/>
    </location>
</feature>